<evidence type="ECO:0000256" key="5">
    <source>
        <dbReference type="ARBA" id="ARBA00023157"/>
    </source>
</evidence>
<dbReference type="InterPro" id="IPR036249">
    <property type="entry name" value="Thioredoxin-like_sf"/>
</dbReference>
<comment type="function">
    <text evidence="7">Required for disulfide bond formation in some periplasmic proteins. Acts by transferring its disulfide bond to other proteins and is reduced in the process.</text>
</comment>
<dbReference type="NCBIfam" id="NF008657">
    <property type="entry name" value="PRK11657.1"/>
    <property type="match status" value="1"/>
</dbReference>
<dbReference type="PANTHER" id="PTHR35272:SF4">
    <property type="entry name" value="THIOL:DISULFIDE INTERCHANGE PROTEIN DSBG"/>
    <property type="match status" value="1"/>
</dbReference>
<dbReference type="InterPro" id="IPR009094">
    <property type="entry name" value="DiS-bond_isomerase_DsbC/G_N_sf"/>
</dbReference>
<dbReference type="InterPro" id="IPR012336">
    <property type="entry name" value="Thioredoxin-like_fold"/>
</dbReference>
<gene>
    <name evidence="10" type="primary">dsbG</name>
    <name evidence="10" type="ORF">D7V64_12805</name>
</gene>
<keyword evidence="4 7" id="KW-0574">Periplasm</keyword>
<comment type="similarity">
    <text evidence="2 7">Belongs to the thioredoxin family. DsbC subfamily.</text>
</comment>
<evidence type="ECO:0000259" key="9">
    <source>
        <dbReference type="Pfam" id="PF13098"/>
    </source>
</evidence>
<evidence type="ECO:0000313" key="11">
    <source>
        <dbReference type="Proteomes" id="UP000281084"/>
    </source>
</evidence>
<feature type="signal peptide" evidence="7">
    <location>
        <begin position="1"/>
        <end position="23"/>
    </location>
</feature>
<dbReference type="Pfam" id="PF13098">
    <property type="entry name" value="Thioredoxin_2"/>
    <property type="match status" value="1"/>
</dbReference>
<dbReference type="GO" id="GO:0042597">
    <property type="term" value="C:periplasmic space"/>
    <property type="evidence" value="ECO:0007669"/>
    <property type="project" value="UniProtKB-SubCell"/>
</dbReference>
<evidence type="ECO:0000256" key="6">
    <source>
        <dbReference type="ARBA" id="ARBA00023284"/>
    </source>
</evidence>
<feature type="domain" description="Thioredoxin-like fold" evidence="9">
    <location>
        <begin position="119"/>
        <end position="233"/>
    </location>
</feature>
<dbReference type="SUPFAM" id="SSF52833">
    <property type="entry name" value="Thioredoxin-like"/>
    <property type="match status" value="1"/>
</dbReference>
<feature type="domain" description="Disulphide bond isomerase DsbC/G N-terminal" evidence="8">
    <location>
        <begin position="23"/>
        <end position="87"/>
    </location>
</feature>
<keyword evidence="5" id="KW-1015">Disulfide bond</keyword>
<feature type="chain" id="PRO_5017098304" description="Thiol:disulfide interchange protein" evidence="7">
    <location>
        <begin position="24"/>
        <end position="250"/>
    </location>
</feature>
<dbReference type="Gene3D" id="3.10.450.70">
    <property type="entry name" value="Disulphide bond isomerase, DsbC/G, N-terminal"/>
    <property type="match status" value="1"/>
</dbReference>
<reference evidence="10 11" key="1">
    <citation type="submission" date="2018-09" db="EMBL/GenBank/DDBJ databases">
        <title>The draft genome of Acinetobacter spp. strains.</title>
        <authorList>
            <person name="Qin J."/>
            <person name="Feng Y."/>
            <person name="Zong Z."/>
        </authorList>
    </citation>
    <scope>NUCLEOTIDE SEQUENCE [LARGE SCALE GENOMIC DNA]</scope>
    <source>
        <strain evidence="10 11">WCHAc060002</strain>
    </source>
</reference>
<evidence type="ECO:0000313" key="10">
    <source>
        <dbReference type="EMBL" id="RKG50185.1"/>
    </source>
</evidence>
<evidence type="ECO:0000256" key="2">
    <source>
        <dbReference type="ARBA" id="ARBA00009813"/>
    </source>
</evidence>
<dbReference type="InterPro" id="IPR051470">
    <property type="entry name" value="Thiol:disulfide_interchange"/>
</dbReference>
<protein>
    <recommendedName>
        <fullName evidence="7">Thiol:disulfide interchange protein</fullName>
    </recommendedName>
</protein>
<comment type="caution">
    <text evidence="10">The sequence shown here is derived from an EMBL/GenBank/DDBJ whole genome shotgun (WGS) entry which is preliminary data.</text>
</comment>
<dbReference type="CDD" id="cd03020">
    <property type="entry name" value="DsbA_DsbC_DsbG"/>
    <property type="match status" value="1"/>
</dbReference>
<dbReference type="SUPFAM" id="SSF54423">
    <property type="entry name" value="DsbC/DsbG N-terminal domain-like"/>
    <property type="match status" value="1"/>
</dbReference>
<evidence type="ECO:0000256" key="1">
    <source>
        <dbReference type="ARBA" id="ARBA00004418"/>
    </source>
</evidence>
<evidence type="ECO:0000256" key="3">
    <source>
        <dbReference type="ARBA" id="ARBA00022729"/>
    </source>
</evidence>
<sequence length="250" mass="28242">MNNLLKTSLLIGTLLTVACGVSANPIAIKKQLEKDGFQFVKQIPAPESLTGWVGHEDQYSNTIFISNDGKYYIKGELFDAQGNNLSNSQIETHMKKAILDDVWKTLEDSTWIQDGKTDAPRIVYVFSDPNCPYCHKFWQEARPWVEAGKVQLRHIQVGIIREESRAQVATLLMSKNPTAVFNDINVNRGKKRLKPAENIPLEIAEKIDFNQSLMGKYGFFSTPSIAWRDSKGNFQSAQGMPSDLKEIFEK</sequence>
<keyword evidence="6 7" id="KW-0676">Redox-active center</keyword>
<dbReference type="InterPro" id="IPR018950">
    <property type="entry name" value="DiS-bond_isomerase_DsbC/G_N"/>
</dbReference>
<dbReference type="RefSeq" id="WP_120367940.1">
    <property type="nucleotide sequence ID" value="NZ_RAXZ01000020.1"/>
</dbReference>
<keyword evidence="3 7" id="KW-0732">Signal</keyword>
<name>A0A3A8FTA3_9GAMM</name>
<dbReference type="Proteomes" id="UP000281084">
    <property type="component" value="Unassembled WGS sequence"/>
</dbReference>
<accession>A0A3A8FTA3</accession>
<dbReference type="EMBL" id="RAXZ01000020">
    <property type="protein sequence ID" value="RKG50185.1"/>
    <property type="molecule type" value="Genomic_DNA"/>
</dbReference>
<dbReference type="PROSITE" id="PS51257">
    <property type="entry name" value="PROKAR_LIPOPROTEIN"/>
    <property type="match status" value="1"/>
</dbReference>
<dbReference type="PANTHER" id="PTHR35272">
    <property type="entry name" value="THIOL:DISULFIDE INTERCHANGE PROTEIN DSBC-RELATED"/>
    <property type="match status" value="1"/>
</dbReference>
<proteinExistence type="inferred from homology"/>
<evidence type="ECO:0000256" key="7">
    <source>
        <dbReference type="RuleBase" id="RU364038"/>
    </source>
</evidence>
<organism evidence="10 11">
    <name type="scientific">Acinetobacter cumulans</name>
    <dbReference type="NCBI Taxonomy" id="2136182"/>
    <lineage>
        <taxon>Bacteria</taxon>
        <taxon>Pseudomonadati</taxon>
        <taxon>Pseudomonadota</taxon>
        <taxon>Gammaproteobacteria</taxon>
        <taxon>Moraxellales</taxon>
        <taxon>Moraxellaceae</taxon>
        <taxon>Acinetobacter</taxon>
    </lineage>
</organism>
<dbReference type="InterPro" id="IPR033954">
    <property type="entry name" value="DiS-bond_Isoase_DsbC/G"/>
</dbReference>
<dbReference type="AlphaFoldDB" id="A0A3A8FTA3"/>
<evidence type="ECO:0000256" key="4">
    <source>
        <dbReference type="ARBA" id="ARBA00022764"/>
    </source>
</evidence>
<dbReference type="Gene3D" id="3.40.30.10">
    <property type="entry name" value="Glutaredoxin"/>
    <property type="match status" value="1"/>
</dbReference>
<comment type="subcellular location">
    <subcellularLocation>
        <location evidence="1 7">Periplasm</location>
    </subcellularLocation>
</comment>
<evidence type="ECO:0000259" key="8">
    <source>
        <dbReference type="Pfam" id="PF10411"/>
    </source>
</evidence>
<dbReference type="Pfam" id="PF10411">
    <property type="entry name" value="DsbC_N"/>
    <property type="match status" value="1"/>
</dbReference>